<feature type="compositionally biased region" description="Low complexity" evidence="1">
    <location>
        <begin position="109"/>
        <end position="126"/>
    </location>
</feature>
<dbReference type="EMBL" id="MCFJ01000007">
    <property type="protein sequence ID" value="ORY64049.1"/>
    <property type="molecule type" value="Genomic_DNA"/>
</dbReference>
<proteinExistence type="predicted"/>
<name>A0A1Y2DXW8_9PEZI</name>
<sequence length="255" mass="27881">MIVMATAKPPEVVDLTLDVEELRVPYCRPAPTATPLHQHPPPIAPPNNHPANLPFLSIGSLTRPAHAHTPASPLTNGADTPRNVSTRAPLIQAPHLTNGTPRTLPLQTPASRTSLRLPSSRPSSSATDRKPTIGHNEITEDRPAKRQRTGSSLTGQRLHTLIESRMFPLIDDALQQQAPGYGRSAKNKIGYTTCQVLGPKFQREWNETGMLSMGFEEAARREALSLVSELKNRPVIRRQTTSYRNKGANADRIAG</sequence>
<protein>
    <submittedName>
        <fullName evidence="2">Uncharacterized protein</fullName>
    </submittedName>
</protein>
<evidence type="ECO:0000313" key="3">
    <source>
        <dbReference type="Proteomes" id="UP000193689"/>
    </source>
</evidence>
<dbReference type="GeneID" id="63770332"/>
<evidence type="ECO:0000313" key="2">
    <source>
        <dbReference type="EMBL" id="ORY64049.1"/>
    </source>
</evidence>
<feature type="compositionally biased region" description="Polar residues" evidence="1">
    <location>
        <begin position="95"/>
        <end position="108"/>
    </location>
</feature>
<dbReference type="RefSeq" id="XP_040715463.1">
    <property type="nucleotide sequence ID" value="XM_040854120.1"/>
</dbReference>
<dbReference type="Proteomes" id="UP000193689">
    <property type="component" value="Unassembled WGS sequence"/>
</dbReference>
<comment type="caution">
    <text evidence="2">The sequence shown here is derived from an EMBL/GenBank/DDBJ whole genome shotgun (WGS) entry which is preliminary data.</text>
</comment>
<accession>A0A1Y2DXW8</accession>
<evidence type="ECO:0000256" key="1">
    <source>
        <dbReference type="SAM" id="MobiDB-lite"/>
    </source>
</evidence>
<keyword evidence="3" id="KW-1185">Reference proteome</keyword>
<dbReference type="AlphaFoldDB" id="A0A1Y2DXW8"/>
<feature type="compositionally biased region" description="Polar residues" evidence="1">
    <location>
        <begin position="72"/>
        <end position="86"/>
    </location>
</feature>
<gene>
    <name evidence="2" type="ORF">BCR38DRAFT_205456</name>
</gene>
<feature type="region of interest" description="Disordered" evidence="1">
    <location>
        <begin position="63"/>
        <end position="154"/>
    </location>
</feature>
<reference evidence="2 3" key="1">
    <citation type="submission" date="2016-07" db="EMBL/GenBank/DDBJ databases">
        <title>Pervasive Adenine N6-methylation of Active Genes in Fungi.</title>
        <authorList>
            <consortium name="DOE Joint Genome Institute"/>
            <person name="Mondo S.J."/>
            <person name="Dannebaum R.O."/>
            <person name="Kuo R.C."/>
            <person name="Labutti K."/>
            <person name="Haridas S."/>
            <person name="Kuo A."/>
            <person name="Salamov A."/>
            <person name="Ahrendt S.R."/>
            <person name="Lipzen A."/>
            <person name="Sullivan W."/>
            <person name="Andreopoulos W.B."/>
            <person name="Clum A."/>
            <person name="Lindquist E."/>
            <person name="Daum C."/>
            <person name="Ramamoorthy G.K."/>
            <person name="Gryganskyi A."/>
            <person name="Culley D."/>
            <person name="Magnuson J.K."/>
            <person name="James T.Y."/>
            <person name="O'Malley M.A."/>
            <person name="Stajich J.E."/>
            <person name="Spatafora J.W."/>
            <person name="Visel A."/>
            <person name="Grigoriev I.V."/>
        </authorList>
    </citation>
    <scope>NUCLEOTIDE SEQUENCE [LARGE SCALE GENOMIC DNA]</scope>
    <source>
        <strain evidence="2 3">CBS 129021</strain>
    </source>
</reference>
<dbReference type="InParanoid" id="A0A1Y2DXW8"/>
<organism evidence="2 3">
    <name type="scientific">Pseudomassariella vexata</name>
    <dbReference type="NCBI Taxonomy" id="1141098"/>
    <lineage>
        <taxon>Eukaryota</taxon>
        <taxon>Fungi</taxon>
        <taxon>Dikarya</taxon>
        <taxon>Ascomycota</taxon>
        <taxon>Pezizomycotina</taxon>
        <taxon>Sordariomycetes</taxon>
        <taxon>Xylariomycetidae</taxon>
        <taxon>Amphisphaeriales</taxon>
        <taxon>Pseudomassariaceae</taxon>
        <taxon>Pseudomassariella</taxon>
    </lineage>
</organism>
<feature type="compositionally biased region" description="Basic and acidic residues" evidence="1">
    <location>
        <begin position="127"/>
        <end position="144"/>
    </location>
</feature>